<proteinExistence type="predicted"/>
<comment type="caution">
    <text evidence="1">The sequence shown here is derived from an EMBL/GenBank/DDBJ whole genome shotgun (WGS) entry which is preliminary data.</text>
</comment>
<protein>
    <submittedName>
        <fullName evidence="1">Uncharacterized protein</fullName>
    </submittedName>
</protein>
<name>A0A9K3I4Z2_HELAN</name>
<dbReference type="EMBL" id="MNCJ02000324">
    <property type="protein sequence ID" value="KAF5790242.1"/>
    <property type="molecule type" value="Genomic_DNA"/>
</dbReference>
<evidence type="ECO:0000313" key="1">
    <source>
        <dbReference type="EMBL" id="KAF5790242.1"/>
    </source>
</evidence>
<organism evidence="1 2">
    <name type="scientific">Helianthus annuus</name>
    <name type="common">Common sunflower</name>
    <dbReference type="NCBI Taxonomy" id="4232"/>
    <lineage>
        <taxon>Eukaryota</taxon>
        <taxon>Viridiplantae</taxon>
        <taxon>Streptophyta</taxon>
        <taxon>Embryophyta</taxon>
        <taxon>Tracheophyta</taxon>
        <taxon>Spermatophyta</taxon>
        <taxon>Magnoliopsida</taxon>
        <taxon>eudicotyledons</taxon>
        <taxon>Gunneridae</taxon>
        <taxon>Pentapetalae</taxon>
        <taxon>asterids</taxon>
        <taxon>campanulids</taxon>
        <taxon>Asterales</taxon>
        <taxon>Asteraceae</taxon>
        <taxon>Asteroideae</taxon>
        <taxon>Heliantheae alliance</taxon>
        <taxon>Heliantheae</taxon>
        <taxon>Helianthus</taxon>
    </lineage>
</organism>
<sequence>MLCLSLRTKQTAESNFVIDLHPFHQFDYKSEILNHQHLALDHQYPMFLQQNL</sequence>
<keyword evidence="2" id="KW-1185">Reference proteome</keyword>
<dbReference type="Proteomes" id="UP000215914">
    <property type="component" value="Unassembled WGS sequence"/>
</dbReference>
<dbReference type="AlphaFoldDB" id="A0A9K3I4Z2"/>
<reference evidence="1" key="2">
    <citation type="submission" date="2020-06" db="EMBL/GenBank/DDBJ databases">
        <title>Helianthus annuus Genome sequencing and assembly Release 2.</title>
        <authorList>
            <person name="Gouzy J."/>
            <person name="Langlade N."/>
            <person name="Munos S."/>
        </authorList>
    </citation>
    <scope>NUCLEOTIDE SEQUENCE</scope>
    <source>
        <tissue evidence="1">Leaves</tissue>
    </source>
</reference>
<reference evidence="1" key="1">
    <citation type="journal article" date="2017" name="Nature">
        <title>The sunflower genome provides insights into oil metabolism, flowering and Asterid evolution.</title>
        <authorList>
            <person name="Badouin H."/>
            <person name="Gouzy J."/>
            <person name="Grassa C.J."/>
            <person name="Murat F."/>
            <person name="Staton S.E."/>
            <person name="Cottret L."/>
            <person name="Lelandais-Briere C."/>
            <person name="Owens G.L."/>
            <person name="Carrere S."/>
            <person name="Mayjonade B."/>
            <person name="Legrand L."/>
            <person name="Gill N."/>
            <person name="Kane N.C."/>
            <person name="Bowers J.E."/>
            <person name="Hubner S."/>
            <person name="Bellec A."/>
            <person name="Berard A."/>
            <person name="Berges H."/>
            <person name="Blanchet N."/>
            <person name="Boniface M.C."/>
            <person name="Brunel D."/>
            <person name="Catrice O."/>
            <person name="Chaidir N."/>
            <person name="Claudel C."/>
            <person name="Donnadieu C."/>
            <person name="Faraut T."/>
            <person name="Fievet G."/>
            <person name="Helmstetter N."/>
            <person name="King M."/>
            <person name="Knapp S.J."/>
            <person name="Lai Z."/>
            <person name="Le Paslier M.C."/>
            <person name="Lippi Y."/>
            <person name="Lorenzon L."/>
            <person name="Mandel J.R."/>
            <person name="Marage G."/>
            <person name="Marchand G."/>
            <person name="Marquand E."/>
            <person name="Bret-Mestries E."/>
            <person name="Morien E."/>
            <person name="Nambeesan S."/>
            <person name="Nguyen T."/>
            <person name="Pegot-Espagnet P."/>
            <person name="Pouilly N."/>
            <person name="Raftis F."/>
            <person name="Sallet E."/>
            <person name="Schiex T."/>
            <person name="Thomas J."/>
            <person name="Vandecasteele C."/>
            <person name="Vares D."/>
            <person name="Vear F."/>
            <person name="Vautrin S."/>
            <person name="Crespi M."/>
            <person name="Mangin B."/>
            <person name="Burke J.M."/>
            <person name="Salse J."/>
            <person name="Munos S."/>
            <person name="Vincourt P."/>
            <person name="Rieseberg L.H."/>
            <person name="Langlade N.B."/>
        </authorList>
    </citation>
    <scope>NUCLEOTIDE SEQUENCE</scope>
    <source>
        <tissue evidence="1">Leaves</tissue>
    </source>
</reference>
<evidence type="ECO:0000313" key="2">
    <source>
        <dbReference type="Proteomes" id="UP000215914"/>
    </source>
</evidence>
<accession>A0A9K3I4Z2</accession>
<gene>
    <name evidence="1" type="ORF">HanXRQr2_Chr09g0380861</name>
</gene>
<dbReference type="Gramene" id="mRNA:HanXRQr2_Chr09g0380861">
    <property type="protein sequence ID" value="CDS:HanXRQr2_Chr09g0380861.1"/>
    <property type="gene ID" value="HanXRQr2_Chr09g0380861"/>
</dbReference>